<evidence type="ECO:0000313" key="2">
    <source>
        <dbReference type="EMBL" id="SJZ92117.1"/>
    </source>
</evidence>
<dbReference type="AlphaFoldDB" id="A0A1M6Y9F7"/>
<dbReference type="EMBL" id="FRAW01000039">
    <property type="protein sequence ID" value="SHL14579.1"/>
    <property type="molecule type" value="Genomic_DNA"/>
</dbReference>
<protein>
    <submittedName>
        <fullName evidence="1">Uncharacterized protein</fullName>
    </submittedName>
</protein>
<keyword evidence="3" id="KW-1185">Reference proteome</keyword>
<reference evidence="3" key="1">
    <citation type="submission" date="2016-11" db="EMBL/GenBank/DDBJ databases">
        <authorList>
            <person name="Varghese N."/>
            <person name="Submissions S."/>
        </authorList>
    </citation>
    <scope>NUCLEOTIDE SEQUENCE [LARGE SCALE GENOMIC DNA]</scope>
    <source>
        <strain evidence="3">UWOS</strain>
    </source>
</reference>
<dbReference type="Pfam" id="PF20660">
    <property type="entry name" value="DUF6812"/>
    <property type="match status" value="1"/>
</dbReference>
<gene>
    <name evidence="2" type="ORF">SAMN02745108_01979</name>
    <name evidence="1" type="ORF">SAMN05720469_1396</name>
</gene>
<evidence type="ECO:0000313" key="4">
    <source>
        <dbReference type="Proteomes" id="UP000190449"/>
    </source>
</evidence>
<dbReference type="EMBL" id="FUWU01000035">
    <property type="protein sequence ID" value="SJZ92117.1"/>
    <property type="molecule type" value="Genomic_DNA"/>
</dbReference>
<sequence length="70" mass="8181">MLVKIWTDSFIITGEIDTMRDERLTDYVRENKEFIAVTQVNVTDRAGKDLFRTHFLNVSTNHIEIILPAE</sequence>
<name>A0A1M6Y9F7_9BACT</name>
<dbReference type="Proteomes" id="UP000190449">
    <property type="component" value="Unassembled WGS sequence"/>
</dbReference>
<evidence type="ECO:0000313" key="3">
    <source>
        <dbReference type="Proteomes" id="UP000184275"/>
    </source>
</evidence>
<reference evidence="1" key="2">
    <citation type="submission" date="2016-11" db="EMBL/GenBank/DDBJ databases">
        <authorList>
            <person name="Jaros S."/>
            <person name="Januszkiewicz K."/>
            <person name="Wedrychowicz H."/>
        </authorList>
    </citation>
    <scope>NUCLEOTIDE SEQUENCE [LARGE SCALE GENOMIC DNA]</scope>
    <source>
        <strain evidence="1">UWOS</strain>
    </source>
</reference>
<dbReference type="InterPro" id="IPR049210">
    <property type="entry name" value="DUF6812"/>
</dbReference>
<dbReference type="Proteomes" id="UP000184275">
    <property type="component" value="Unassembled WGS sequence"/>
</dbReference>
<organism evidence="1 3">
    <name type="scientific">Fibrobacter intestinalis</name>
    <dbReference type="NCBI Taxonomy" id="28122"/>
    <lineage>
        <taxon>Bacteria</taxon>
        <taxon>Pseudomonadati</taxon>
        <taxon>Fibrobacterota</taxon>
        <taxon>Fibrobacteria</taxon>
        <taxon>Fibrobacterales</taxon>
        <taxon>Fibrobacteraceae</taxon>
        <taxon>Fibrobacter</taxon>
    </lineage>
</organism>
<evidence type="ECO:0000313" key="1">
    <source>
        <dbReference type="EMBL" id="SHL14579.1"/>
    </source>
</evidence>
<proteinExistence type="predicted"/>
<accession>A0A1M6Y9F7</accession>
<reference evidence="2 4" key="3">
    <citation type="submission" date="2017-02" db="EMBL/GenBank/DDBJ databases">
        <authorList>
            <person name="Peterson S.W."/>
        </authorList>
    </citation>
    <scope>NUCLEOTIDE SEQUENCE [LARGE SCALE GENOMIC DNA]</scope>
    <source>
        <strain evidence="2 4">ATCC 43854</strain>
    </source>
</reference>
<dbReference type="RefSeq" id="WP_073306005.1">
    <property type="nucleotide sequence ID" value="NZ_FRAW01000039.1"/>
</dbReference>
<accession>A0A1T4PLL3</accession>